<sequence>MTFRVENICCRKKKHLWMVLYVNQKSNGSKKRRGTTFGDYLTQRSPTSGTRTPGDDFQELVRWYAAERLIEANDCVRYHSNSEPTTCRGSKAAGLQQHCEGGRCHECGQLQESEWLFAVVVKSDKKQLHWSFSTNQSSVSGKRIAPRNLAGALILPAMFTCRQLSSNWPAGFSSS</sequence>
<dbReference type="AlphaFoldDB" id="A0A4Y2DPX0"/>
<name>A0A4Y2DPX0_ARAVE</name>
<gene>
    <name evidence="2" type="ORF">AVEN_260162_1</name>
</gene>
<evidence type="ECO:0000313" key="3">
    <source>
        <dbReference type="Proteomes" id="UP000499080"/>
    </source>
</evidence>
<organism evidence="2 3">
    <name type="scientific">Araneus ventricosus</name>
    <name type="common">Orbweaver spider</name>
    <name type="synonym">Epeira ventricosa</name>
    <dbReference type="NCBI Taxonomy" id="182803"/>
    <lineage>
        <taxon>Eukaryota</taxon>
        <taxon>Metazoa</taxon>
        <taxon>Ecdysozoa</taxon>
        <taxon>Arthropoda</taxon>
        <taxon>Chelicerata</taxon>
        <taxon>Arachnida</taxon>
        <taxon>Araneae</taxon>
        <taxon>Araneomorphae</taxon>
        <taxon>Entelegynae</taxon>
        <taxon>Araneoidea</taxon>
        <taxon>Araneidae</taxon>
        <taxon>Araneus</taxon>
    </lineage>
</organism>
<evidence type="ECO:0000256" key="1">
    <source>
        <dbReference type="SAM" id="MobiDB-lite"/>
    </source>
</evidence>
<comment type="caution">
    <text evidence="2">The sequence shown here is derived from an EMBL/GenBank/DDBJ whole genome shotgun (WGS) entry which is preliminary data.</text>
</comment>
<evidence type="ECO:0000313" key="2">
    <source>
        <dbReference type="EMBL" id="GBM17828.1"/>
    </source>
</evidence>
<keyword evidence="3" id="KW-1185">Reference proteome</keyword>
<dbReference type="EMBL" id="BGPR01000395">
    <property type="protein sequence ID" value="GBM17828.1"/>
    <property type="molecule type" value="Genomic_DNA"/>
</dbReference>
<feature type="region of interest" description="Disordered" evidence="1">
    <location>
        <begin position="28"/>
        <end position="52"/>
    </location>
</feature>
<protein>
    <submittedName>
        <fullName evidence="2">Uncharacterized protein</fullName>
    </submittedName>
</protein>
<feature type="compositionally biased region" description="Polar residues" evidence="1">
    <location>
        <begin position="42"/>
        <end position="51"/>
    </location>
</feature>
<dbReference type="Proteomes" id="UP000499080">
    <property type="component" value="Unassembled WGS sequence"/>
</dbReference>
<proteinExistence type="predicted"/>
<reference evidence="2 3" key="1">
    <citation type="journal article" date="2019" name="Sci. Rep.">
        <title>Orb-weaving spider Araneus ventricosus genome elucidates the spidroin gene catalogue.</title>
        <authorList>
            <person name="Kono N."/>
            <person name="Nakamura H."/>
            <person name="Ohtoshi R."/>
            <person name="Moran D.A.P."/>
            <person name="Shinohara A."/>
            <person name="Yoshida Y."/>
            <person name="Fujiwara M."/>
            <person name="Mori M."/>
            <person name="Tomita M."/>
            <person name="Arakawa K."/>
        </authorList>
    </citation>
    <scope>NUCLEOTIDE SEQUENCE [LARGE SCALE GENOMIC DNA]</scope>
</reference>
<accession>A0A4Y2DPX0</accession>